<dbReference type="AlphaFoldDB" id="A0A9P1DYD3"/>
<feature type="compositionally biased region" description="Pro residues" evidence="1">
    <location>
        <begin position="79"/>
        <end position="88"/>
    </location>
</feature>
<feature type="region of interest" description="Disordered" evidence="1">
    <location>
        <begin position="35"/>
        <end position="105"/>
    </location>
</feature>
<dbReference type="EMBL" id="CAMAPE010000004">
    <property type="protein sequence ID" value="CAH9060419.1"/>
    <property type="molecule type" value="Genomic_DNA"/>
</dbReference>
<protein>
    <submittedName>
        <fullName evidence="2">Uncharacterized protein</fullName>
    </submittedName>
</protein>
<accession>A0A9P1DYD3</accession>
<comment type="caution">
    <text evidence="2">The sequence shown here is derived from an EMBL/GenBank/DDBJ whole genome shotgun (WGS) entry which is preliminary data.</text>
</comment>
<organism evidence="2 3">
    <name type="scientific">Cuscuta europaea</name>
    <name type="common">European dodder</name>
    <dbReference type="NCBI Taxonomy" id="41803"/>
    <lineage>
        <taxon>Eukaryota</taxon>
        <taxon>Viridiplantae</taxon>
        <taxon>Streptophyta</taxon>
        <taxon>Embryophyta</taxon>
        <taxon>Tracheophyta</taxon>
        <taxon>Spermatophyta</taxon>
        <taxon>Magnoliopsida</taxon>
        <taxon>eudicotyledons</taxon>
        <taxon>Gunneridae</taxon>
        <taxon>Pentapetalae</taxon>
        <taxon>asterids</taxon>
        <taxon>lamiids</taxon>
        <taxon>Solanales</taxon>
        <taxon>Convolvulaceae</taxon>
        <taxon>Cuscuteae</taxon>
        <taxon>Cuscuta</taxon>
        <taxon>Cuscuta subgen. Cuscuta</taxon>
    </lineage>
</organism>
<proteinExistence type="predicted"/>
<evidence type="ECO:0000256" key="1">
    <source>
        <dbReference type="SAM" id="MobiDB-lite"/>
    </source>
</evidence>
<dbReference type="Proteomes" id="UP001152484">
    <property type="component" value="Unassembled WGS sequence"/>
</dbReference>
<gene>
    <name evidence="2" type="ORF">CEURO_LOCUS1575</name>
</gene>
<reference evidence="2" key="1">
    <citation type="submission" date="2022-07" db="EMBL/GenBank/DDBJ databases">
        <authorList>
            <person name="Macas J."/>
            <person name="Novak P."/>
            <person name="Neumann P."/>
        </authorList>
    </citation>
    <scope>NUCLEOTIDE SEQUENCE</scope>
</reference>
<evidence type="ECO:0000313" key="3">
    <source>
        <dbReference type="Proteomes" id="UP001152484"/>
    </source>
</evidence>
<name>A0A9P1DYD3_CUSEU</name>
<keyword evidence="3" id="KW-1185">Reference proteome</keyword>
<sequence length="105" mass="11068">MGMSRTAGPFDSPAAHGFMASFLNAPEQGRSAFFQGNSVALPPNGPPASLSSNKGLETGHGGYYMDSRDAKTNLAQTMPLPPLPPLPPHMHQLKRGRSYSGDAES</sequence>
<evidence type="ECO:0000313" key="2">
    <source>
        <dbReference type="EMBL" id="CAH9060419.1"/>
    </source>
</evidence>
<dbReference type="OrthoDB" id="547746at2759"/>